<dbReference type="PANTHER" id="PTHR31662">
    <property type="entry name" value="BNAANNG10740D PROTEIN-RELATED"/>
    <property type="match status" value="1"/>
</dbReference>
<gene>
    <name evidence="4" type="ORF">AQUCO_05000014v1</name>
</gene>
<comment type="similarity">
    <text evidence="1">Belongs to the GeBP family.</text>
</comment>
<feature type="domain" description="Glabrous enhancer-binding protein-like DBD" evidence="3">
    <location>
        <begin position="95"/>
        <end position="194"/>
    </location>
</feature>
<evidence type="ECO:0000256" key="1">
    <source>
        <dbReference type="ARBA" id="ARBA00010820"/>
    </source>
</evidence>
<name>A0A2G5CJ90_AQUCA</name>
<dbReference type="PANTHER" id="PTHR31662:SF33">
    <property type="entry name" value="DNA-BINDING STOREKEEPER PROTEIN TRANSCRIPTIONAL REGULATOR-LIKE PROTEIN"/>
    <property type="match status" value="1"/>
</dbReference>
<keyword evidence="5" id="KW-1185">Reference proteome</keyword>
<dbReference type="STRING" id="218851.A0A2G5CJ90"/>
<dbReference type="InterPro" id="IPR053932">
    <property type="entry name" value="GeBP-like_DBD"/>
</dbReference>
<dbReference type="Proteomes" id="UP000230069">
    <property type="component" value="Unassembled WGS sequence"/>
</dbReference>
<evidence type="ECO:0000256" key="2">
    <source>
        <dbReference type="SAM" id="MobiDB-lite"/>
    </source>
</evidence>
<dbReference type="OrthoDB" id="661680at2759"/>
<dbReference type="InterPro" id="IPR007592">
    <property type="entry name" value="GEBP"/>
</dbReference>
<dbReference type="Pfam" id="PF04504">
    <property type="entry name" value="GeBP-like_DBD"/>
    <property type="match status" value="1"/>
</dbReference>
<evidence type="ECO:0000313" key="5">
    <source>
        <dbReference type="Proteomes" id="UP000230069"/>
    </source>
</evidence>
<dbReference type="GO" id="GO:0006355">
    <property type="term" value="P:regulation of DNA-templated transcription"/>
    <property type="evidence" value="ECO:0007669"/>
    <property type="project" value="InterPro"/>
</dbReference>
<feature type="compositionally biased region" description="Low complexity" evidence="2">
    <location>
        <begin position="1"/>
        <end position="15"/>
    </location>
</feature>
<dbReference type="InParanoid" id="A0A2G5CJ90"/>
<accession>A0A2G5CJ90</accession>
<sequence>MASPTTTSTSQSTSSYEDDEDAVQSSHEEEQQQISQKNEQVEKKNISMKRPLKSVDDDNERRMVSYKKPKNIMNQVEKNAAQPKPITGSSSKNPFEKLWSDADELVLLKGMIEFKTKTNSAFIDSTPKFETLHKSIEKSLSIEFTIKQVQGKFRKLRDKYFSVVERVRSGVKDPFHGKSLHEKHLYQLSENFWGDFKVKESKHPNVSLDVTEFFYLEQFWKGNNATLPPGLVRNKQWEECIGRDNAVSLNLKAKELIIDEMEIYLRRLELIKETTHLKLDFLKK</sequence>
<organism evidence="4 5">
    <name type="scientific">Aquilegia coerulea</name>
    <name type="common">Rocky mountain columbine</name>
    <dbReference type="NCBI Taxonomy" id="218851"/>
    <lineage>
        <taxon>Eukaryota</taxon>
        <taxon>Viridiplantae</taxon>
        <taxon>Streptophyta</taxon>
        <taxon>Embryophyta</taxon>
        <taxon>Tracheophyta</taxon>
        <taxon>Spermatophyta</taxon>
        <taxon>Magnoliopsida</taxon>
        <taxon>Ranunculales</taxon>
        <taxon>Ranunculaceae</taxon>
        <taxon>Thalictroideae</taxon>
        <taxon>Aquilegia</taxon>
    </lineage>
</organism>
<protein>
    <recommendedName>
        <fullName evidence="3">Glabrous enhancer-binding protein-like DBD domain-containing protein</fullName>
    </recommendedName>
</protein>
<proteinExistence type="inferred from homology"/>
<reference evidence="4 5" key="1">
    <citation type="submission" date="2017-09" db="EMBL/GenBank/DDBJ databases">
        <title>WGS assembly of Aquilegia coerulea Goldsmith.</title>
        <authorList>
            <person name="Hodges S."/>
            <person name="Kramer E."/>
            <person name="Nordborg M."/>
            <person name="Tomkins J."/>
            <person name="Borevitz J."/>
            <person name="Derieg N."/>
            <person name="Yan J."/>
            <person name="Mihaltcheva S."/>
            <person name="Hayes R.D."/>
            <person name="Rokhsar D."/>
        </authorList>
    </citation>
    <scope>NUCLEOTIDE SEQUENCE [LARGE SCALE GENOMIC DNA]</scope>
    <source>
        <strain evidence="5">cv. Goldsmith</strain>
    </source>
</reference>
<evidence type="ECO:0000313" key="4">
    <source>
        <dbReference type="EMBL" id="PIA31343.1"/>
    </source>
</evidence>
<dbReference type="EMBL" id="KZ305067">
    <property type="protein sequence ID" value="PIA31343.1"/>
    <property type="molecule type" value="Genomic_DNA"/>
</dbReference>
<feature type="region of interest" description="Disordered" evidence="2">
    <location>
        <begin position="1"/>
        <end position="61"/>
    </location>
</feature>
<evidence type="ECO:0000259" key="3">
    <source>
        <dbReference type="Pfam" id="PF04504"/>
    </source>
</evidence>
<dbReference type="AlphaFoldDB" id="A0A2G5CJ90"/>
<dbReference type="GO" id="GO:0005634">
    <property type="term" value="C:nucleus"/>
    <property type="evidence" value="ECO:0007669"/>
    <property type="project" value="TreeGrafter"/>
</dbReference>